<organism evidence="1 2">
    <name type="scientific">Candidatus Sulfobium mesophilum</name>
    <dbReference type="NCBI Taxonomy" id="2016548"/>
    <lineage>
        <taxon>Bacteria</taxon>
        <taxon>Pseudomonadati</taxon>
        <taxon>Nitrospirota</taxon>
        <taxon>Nitrospiria</taxon>
        <taxon>Nitrospirales</taxon>
        <taxon>Nitrospiraceae</taxon>
        <taxon>Candidatus Sulfobium</taxon>
    </lineage>
</organism>
<accession>A0A2U3QJP9</accession>
<dbReference type="Proteomes" id="UP000245125">
    <property type="component" value="Unassembled WGS sequence"/>
</dbReference>
<evidence type="ECO:0000313" key="1">
    <source>
        <dbReference type="EMBL" id="SPQ01570.1"/>
    </source>
</evidence>
<protein>
    <recommendedName>
        <fullName evidence="3">Transporter</fullName>
    </recommendedName>
</protein>
<name>A0A2U3QJP9_9BACT</name>
<proteinExistence type="predicted"/>
<evidence type="ECO:0000313" key="2">
    <source>
        <dbReference type="Proteomes" id="UP000245125"/>
    </source>
</evidence>
<dbReference type="EMBL" id="OUUY01000108">
    <property type="protein sequence ID" value="SPQ01570.1"/>
    <property type="molecule type" value="Genomic_DNA"/>
</dbReference>
<dbReference type="AlphaFoldDB" id="A0A2U3QJP9"/>
<sequence length="370" mass="40898">MESCLLHCHINTYFVAHRWHNGNSKHKKQKMTKRLIISVAVVALVLTGRWTSAQETPSGKPAHCAELERDLFIDLKEVVKAGCTPSKEQIANLLNNPLGNLMFIPFQYDYITVKVPHISDSKAIQRLQITPTFPISLGRDWNLINRVVFPFLSVPFNKGFGDCIGMAPGGILSCPSLPGALRDPFQHTTGFGDLTYVGVVTPKETTKIESTGGVFLWGVGTTVMFPTASEKILGTGKYSLGPTGVLAYLGREWTVGIFPQHWWSVGGDSGRSNVNYTNIQYFLNYAPPGWDSDAAWRFGMSPNITINWTAKGEKVTLPIGLGVSRMVEIFKLPVSVQSEVDYAVIHPDDKAASRWDARLVLTVVLPTFLF</sequence>
<reference evidence="2" key="1">
    <citation type="submission" date="2018-03" db="EMBL/GenBank/DDBJ databases">
        <authorList>
            <person name="Zecchin S."/>
        </authorList>
    </citation>
    <scope>NUCLEOTIDE SEQUENCE [LARGE SCALE GENOMIC DNA]</scope>
</reference>
<gene>
    <name evidence="1" type="ORF">NBG4_60046</name>
</gene>
<evidence type="ECO:0008006" key="3">
    <source>
        <dbReference type="Google" id="ProtNLM"/>
    </source>
</evidence>
<keyword evidence="2" id="KW-1185">Reference proteome</keyword>